<evidence type="ECO:0008006" key="9">
    <source>
        <dbReference type="Google" id="ProtNLM"/>
    </source>
</evidence>
<dbReference type="EMBL" id="CAXLJM020000062">
    <property type="protein sequence ID" value="CAL8120377.1"/>
    <property type="molecule type" value="Genomic_DNA"/>
</dbReference>
<keyword evidence="4" id="KW-1133">Transmembrane helix</keyword>
<evidence type="ECO:0000256" key="5">
    <source>
        <dbReference type="ARBA" id="ARBA00023136"/>
    </source>
</evidence>
<protein>
    <recommendedName>
        <fullName evidence="9">Mpv17-like protein 2</fullName>
    </recommendedName>
</protein>
<evidence type="ECO:0000256" key="2">
    <source>
        <dbReference type="ARBA" id="ARBA00006824"/>
    </source>
</evidence>
<comment type="similarity">
    <text evidence="2 6">Belongs to the peroxisomal membrane protein PXMP2/4 family.</text>
</comment>
<dbReference type="Pfam" id="PF04117">
    <property type="entry name" value="Mpv17_PMP22"/>
    <property type="match status" value="1"/>
</dbReference>
<comment type="subcellular location">
    <subcellularLocation>
        <location evidence="1">Membrane</location>
        <topology evidence="1">Multi-pass membrane protein</topology>
    </subcellularLocation>
</comment>
<reference evidence="7 8" key="1">
    <citation type="submission" date="2024-08" db="EMBL/GenBank/DDBJ databases">
        <authorList>
            <person name="Cucini C."/>
            <person name="Frati F."/>
        </authorList>
    </citation>
    <scope>NUCLEOTIDE SEQUENCE [LARGE SCALE GENOMIC DNA]</scope>
</reference>
<keyword evidence="8" id="KW-1185">Reference proteome</keyword>
<dbReference type="PANTHER" id="PTHR11266">
    <property type="entry name" value="PEROXISOMAL MEMBRANE PROTEIN 2, PXMP2 MPV17"/>
    <property type="match status" value="1"/>
</dbReference>
<sequence length="211" mass="24918">MFVYTFSSAGAFKRFLNWKPIKAVIDFLKKWQERLSQYTGYQYTTDILFYTFICCTSDMVEQFFENQISETKIDFSWDRNWKISATGITVGTICHLDYRLVEHLVPGDSGRNSVVKMLLNTAFSMPIEVFTFFFTLYALEGTFTREAFFNEVLEGSLKLYYTEFIAWPIFHIINFKFVKLEHRVMFEGVFSFCCDALASYFAYFEKRAHAK</sequence>
<evidence type="ECO:0000313" key="7">
    <source>
        <dbReference type="EMBL" id="CAL8120377.1"/>
    </source>
</evidence>
<evidence type="ECO:0000256" key="4">
    <source>
        <dbReference type="ARBA" id="ARBA00022989"/>
    </source>
</evidence>
<evidence type="ECO:0000256" key="6">
    <source>
        <dbReference type="RuleBase" id="RU363053"/>
    </source>
</evidence>
<accession>A0ABP1R586</accession>
<gene>
    <name evidence="7" type="ORF">ODALV1_LOCUS18964</name>
</gene>
<name>A0ABP1R586_9HEXA</name>
<keyword evidence="5" id="KW-0472">Membrane</keyword>
<organism evidence="7 8">
    <name type="scientific">Orchesella dallaii</name>
    <dbReference type="NCBI Taxonomy" id="48710"/>
    <lineage>
        <taxon>Eukaryota</taxon>
        <taxon>Metazoa</taxon>
        <taxon>Ecdysozoa</taxon>
        <taxon>Arthropoda</taxon>
        <taxon>Hexapoda</taxon>
        <taxon>Collembola</taxon>
        <taxon>Entomobryomorpha</taxon>
        <taxon>Entomobryoidea</taxon>
        <taxon>Orchesellidae</taxon>
        <taxon>Orchesellinae</taxon>
        <taxon>Orchesella</taxon>
    </lineage>
</organism>
<dbReference type="Proteomes" id="UP001642540">
    <property type="component" value="Unassembled WGS sequence"/>
</dbReference>
<dbReference type="PANTHER" id="PTHR11266:SF8">
    <property type="entry name" value="MPV17-LIKE PROTEIN 2"/>
    <property type="match status" value="1"/>
</dbReference>
<proteinExistence type="inferred from homology"/>
<evidence type="ECO:0000256" key="3">
    <source>
        <dbReference type="ARBA" id="ARBA00022692"/>
    </source>
</evidence>
<evidence type="ECO:0000256" key="1">
    <source>
        <dbReference type="ARBA" id="ARBA00004141"/>
    </source>
</evidence>
<dbReference type="InterPro" id="IPR007248">
    <property type="entry name" value="Mpv17_PMP22"/>
</dbReference>
<keyword evidence="3" id="KW-0812">Transmembrane</keyword>
<comment type="caution">
    <text evidence="7">The sequence shown here is derived from an EMBL/GenBank/DDBJ whole genome shotgun (WGS) entry which is preliminary data.</text>
</comment>
<evidence type="ECO:0000313" key="8">
    <source>
        <dbReference type="Proteomes" id="UP001642540"/>
    </source>
</evidence>